<accession>A0A5J5AUB9</accession>
<organism evidence="2 3">
    <name type="scientific">Nyssa sinensis</name>
    <dbReference type="NCBI Taxonomy" id="561372"/>
    <lineage>
        <taxon>Eukaryota</taxon>
        <taxon>Viridiplantae</taxon>
        <taxon>Streptophyta</taxon>
        <taxon>Embryophyta</taxon>
        <taxon>Tracheophyta</taxon>
        <taxon>Spermatophyta</taxon>
        <taxon>Magnoliopsida</taxon>
        <taxon>eudicotyledons</taxon>
        <taxon>Gunneridae</taxon>
        <taxon>Pentapetalae</taxon>
        <taxon>asterids</taxon>
        <taxon>Cornales</taxon>
        <taxon>Nyssaceae</taxon>
        <taxon>Nyssa</taxon>
    </lineage>
</organism>
<sequence>MTCQPAYEVHDNYKSNPSSGRVKKVRPRQERENSKTMVVARWRSVVRGIQAVKVTASSAKRFSKGVESGDHYSPSNLAEQIASRNIRCGTRD</sequence>
<feature type="region of interest" description="Disordered" evidence="1">
    <location>
        <begin position="1"/>
        <end position="35"/>
    </location>
</feature>
<dbReference type="EMBL" id="CM018041">
    <property type="protein sequence ID" value="KAA8533958.1"/>
    <property type="molecule type" value="Genomic_DNA"/>
</dbReference>
<proteinExistence type="predicted"/>
<protein>
    <submittedName>
        <fullName evidence="2">Uncharacterized protein</fullName>
    </submittedName>
</protein>
<keyword evidence="3" id="KW-1185">Reference proteome</keyword>
<evidence type="ECO:0000256" key="1">
    <source>
        <dbReference type="SAM" id="MobiDB-lite"/>
    </source>
</evidence>
<reference evidence="2 3" key="1">
    <citation type="submission" date="2019-09" db="EMBL/GenBank/DDBJ databases">
        <title>A chromosome-level genome assembly of the Chinese tupelo Nyssa sinensis.</title>
        <authorList>
            <person name="Yang X."/>
            <person name="Kang M."/>
            <person name="Yang Y."/>
            <person name="Xiong H."/>
            <person name="Wang M."/>
            <person name="Zhang Z."/>
            <person name="Wang Z."/>
            <person name="Wu H."/>
            <person name="Ma T."/>
            <person name="Liu J."/>
            <person name="Xi Z."/>
        </authorList>
    </citation>
    <scope>NUCLEOTIDE SEQUENCE [LARGE SCALE GENOMIC DNA]</scope>
    <source>
        <strain evidence="2">J267</strain>
        <tissue evidence="2">Leaf</tissue>
    </source>
</reference>
<name>A0A5J5AUB9_9ASTE</name>
<evidence type="ECO:0000313" key="2">
    <source>
        <dbReference type="EMBL" id="KAA8533958.1"/>
    </source>
</evidence>
<dbReference type="Proteomes" id="UP000325577">
    <property type="component" value="Linkage Group LG18"/>
</dbReference>
<evidence type="ECO:0000313" key="3">
    <source>
        <dbReference type="Proteomes" id="UP000325577"/>
    </source>
</evidence>
<gene>
    <name evidence="2" type="ORF">F0562_031475</name>
</gene>
<dbReference type="AlphaFoldDB" id="A0A5J5AUB9"/>